<dbReference type="GO" id="GO:0030670">
    <property type="term" value="C:phagocytic vesicle membrane"/>
    <property type="evidence" value="ECO:0007669"/>
    <property type="project" value="UniProtKB-SubCell"/>
</dbReference>
<keyword evidence="7" id="KW-0443">Lipid metabolism</keyword>
<evidence type="ECO:0000256" key="8">
    <source>
        <dbReference type="ARBA" id="ARBA00023136"/>
    </source>
</evidence>
<dbReference type="CDD" id="cd04380">
    <property type="entry name" value="RhoGAP_OCRL1"/>
    <property type="match status" value="1"/>
</dbReference>
<dbReference type="EMBL" id="JAVRJZ010000001">
    <property type="protein sequence ID" value="KAK2727316.1"/>
    <property type="molecule type" value="Genomic_DNA"/>
</dbReference>
<dbReference type="Pfam" id="PF21310">
    <property type="entry name" value="OCRL-like_ASH"/>
    <property type="match status" value="1"/>
</dbReference>
<dbReference type="InterPro" id="IPR008936">
    <property type="entry name" value="Rho_GTPase_activation_prot"/>
</dbReference>
<dbReference type="GO" id="GO:0004439">
    <property type="term" value="F:phosphatidylinositol-4,5-bisphosphate 5-phosphatase activity"/>
    <property type="evidence" value="ECO:0007669"/>
    <property type="project" value="UniProtKB-EC"/>
</dbReference>
<keyword evidence="8" id="KW-0472">Membrane</keyword>
<evidence type="ECO:0000313" key="11">
    <source>
        <dbReference type="EMBL" id="KAK2727315.1"/>
    </source>
</evidence>
<name>A0AA88IAD4_ARTSF</name>
<keyword evidence="9" id="KW-0968">Cytoplasmic vesicle</keyword>
<dbReference type="Gene3D" id="3.60.10.10">
    <property type="entry name" value="Endonuclease/exonuclease/phosphatase"/>
    <property type="match status" value="1"/>
</dbReference>
<dbReference type="InterPro" id="IPR000300">
    <property type="entry name" value="IPPc"/>
</dbReference>
<dbReference type="InterPro" id="IPR048869">
    <property type="entry name" value="OCRL-1_2_ASH"/>
</dbReference>
<dbReference type="InterPro" id="IPR013783">
    <property type="entry name" value="Ig-like_fold"/>
</dbReference>
<reference evidence="11" key="1">
    <citation type="submission" date="2023-07" db="EMBL/GenBank/DDBJ databases">
        <title>Chromosome-level genome assembly of Artemia franciscana.</title>
        <authorList>
            <person name="Jo E."/>
        </authorList>
    </citation>
    <scope>NUCLEOTIDE SEQUENCE</scope>
    <source>
        <tissue evidence="11">Whole body</tissue>
    </source>
</reference>
<comment type="caution">
    <text evidence="11">The sequence shown here is derived from an EMBL/GenBank/DDBJ whole genome shotgun (WGS) entry which is preliminary data.</text>
</comment>
<dbReference type="SMART" id="SM00128">
    <property type="entry name" value="IPPc"/>
    <property type="match status" value="1"/>
</dbReference>
<dbReference type="GO" id="GO:0007165">
    <property type="term" value="P:signal transduction"/>
    <property type="evidence" value="ECO:0007669"/>
    <property type="project" value="InterPro"/>
</dbReference>
<dbReference type="Gene3D" id="2.30.29.110">
    <property type="match status" value="1"/>
</dbReference>
<dbReference type="PANTHER" id="PTHR11200">
    <property type="entry name" value="INOSITOL 5-PHOSPHATASE"/>
    <property type="match status" value="1"/>
</dbReference>
<dbReference type="Gene3D" id="1.10.555.10">
    <property type="entry name" value="Rho GTPase activation protein"/>
    <property type="match status" value="1"/>
</dbReference>
<dbReference type="GO" id="GO:0046856">
    <property type="term" value="P:phosphatidylinositol dephosphorylation"/>
    <property type="evidence" value="ECO:0007669"/>
    <property type="project" value="InterPro"/>
</dbReference>
<feature type="domain" description="Rho-GAP" evidence="10">
    <location>
        <begin position="676"/>
        <end position="865"/>
    </location>
</feature>
<evidence type="ECO:0000256" key="2">
    <source>
        <dbReference type="ARBA" id="ARBA00004580"/>
    </source>
</evidence>
<keyword evidence="5" id="KW-0967">Endosome</keyword>
<evidence type="ECO:0000256" key="7">
    <source>
        <dbReference type="ARBA" id="ARBA00023098"/>
    </source>
</evidence>
<comment type="similarity">
    <text evidence="3">Belongs to the inositol 1,4,5-trisphosphate 5-phosphatase type II family.</text>
</comment>
<dbReference type="SMART" id="SM00324">
    <property type="entry name" value="RhoGAP"/>
    <property type="match status" value="1"/>
</dbReference>
<dbReference type="GO" id="GO:0031901">
    <property type="term" value="C:early endosome membrane"/>
    <property type="evidence" value="ECO:0007669"/>
    <property type="project" value="UniProtKB-SubCell"/>
</dbReference>
<dbReference type="PROSITE" id="PS50238">
    <property type="entry name" value="RHOGAP"/>
    <property type="match status" value="1"/>
</dbReference>
<proteinExistence type="inferred from homology"/>
<dbReference type="InterPro" id="IPR047078">
    <property type="entry name" value="RhoGAP_OCRL1"/>
</dbReference>
<comment type="subcellular location">
    <subcellularLocation>
        <location evidence="2">Cytoplasmic vesicle</location>
        <location evidence="2">Phagosome membrane</location>
    </subcellularLocation>
    <subcellularLocation>
        <location evidence="1">Early endosome membrane</location>
    </subcellularLocation>
</comment>
<evidence type="ECO:0000256" key="5">
    <source>
        <dbReference type="ARBA" id="ARBA00022753"/>
    </source>
</evidence>
<dbReference type="PANTHER" id="PTHR11200:SF300">
    <property type="entry name" value="TYPE II INOSITOL 1,4,5-TRISPHOSPHATE 5-PHOSPHATASE"/>
    <property type="match status" value="1"/>
</dbReference>
<dbReference type="FunFam" id="2.60.40.10:FF:000132">
    <property type="entry name" value="Inositol polyphosphate 5-phosphatase OCRL-1 isoform b"/>
    <property type="match status" value="1"/>
</dbReference>
<dbReference type="EMBL" id="JAVRJZ010000001">
    <property type="protein sequence ID" value="KAK2727315.1"/>
    <property type="molecule type" value="Genomic_DNA"/>
</dbReference>
<protein>
    <recommendedName>
        <fullName evidence="4">phosphoinositide 5-phosphatase</fullName>
        <ecNumber evidence="4">3.1.3.36</ecNumber>
    </recommendedName>
</protein>
<dbReference type="InterPro" id="IPR000198">
    <property type="entry name" value="RhoGAP_dom"/>
</dbReference>
<dbReference type="EC" id="3.1.3.36" evidence="4"/>
<dbReference type="FunFam" id="3.60.10.10:FF:000004">
    <property type="entry name" value="Type II inositol 1,4,5-trisphosphate 5-phosphatase"/>
    <property type="match status" value="1"/>
</dbReference>
<dbReference type="Pfam" id="PF00620">
    <property type="entry name" value="RhoGAP"/>
    <property type="match status" value="1"/>
</dbReference>
<dbReference type="EMBL" id="JAVRJZ010000001">
    <property type="protein sequence ID" value="KAK2727317.1"/>
    <property type="molecule type" value="Genomic_DNA"/>
</dbReference>
<dbReference type="AlphaFoldDB" id="A0AA88IAD4"/>
<organism evidence="11 12">
    <name type="scientific">Artemia franciscana</name>
    <name type="common">Brine shrimp</name>
    <name type="synonym">Artemia sanfranciscana</name>
    <dbReference type="NCBI Taxonomy" id="6661"/>
    <lineage>
        <taxon>Eukaryota</taxon>
        <taxon>Metazoa</taxon>
        <taxon>Ecdysozoa</taxon>
        <taxon>Arthropoda</taxon>
        <taxon>Crustacea</taxon>
        <taxon>Branchiopoda</taxon>
        <taxon>Anostraca</taxon>
        <taxon>Artemiidae</taxon>
        <taxon>Artemia</taxon>
    </lineage>
</organism>
<dbReference type="CDD" id="cd09093">
    <property type="entry name" value="INPP5c_INPP5B"/>
    <property type="match status" value="1"/>
</dbReference>
<dbReference type="SUPFAM" id="SSF48350">
    <property type="entry name" value="GTPase activation domain, GAP"/>
    <property type="match status" value="1"/>
</dbReference>
<keyword evidence="12" id="KW-1185">Reference proteome</keyword>
<dbReference type="FunFam" id="1.10.555.10:FF:000012">
    <property type="entry name" value="Putative inositol polyphosphate 5-phosphatase OCRL-1"/>
    <property type="match status" value="1"/>
</dbReference>
<dbReference type="GO" id="GO:0052745">
    <property type="term" value="F:inositol phosphate phosphatase activity"/>
    <property type="evidence" value="ECO:0007669"/>
    <property type="project" value="InterPro"/>
</dbReference>
<dbReference type="Pfam" id="PF22669">
    <property type="entry name" value="Exo_endo_phos2"/>
    <property type="match status" value="1"/>
</dbReference>
<evidence type="ECO:0000259" key="10">
    <source>
        <dbReference type="PROSITE" id="PS50238"/>
    </source>
</evidence>
<evidence type="ECO:0000256" key="3">
    <source>
        <dbReference type="ARBA" id="ARBA00005910"/>
    </source>
</evidence>
<dbReference type="InterPro" id="IPR037793">
    <property type="entry name" value="OCRL1/INPP5B_INPP5c"/>
</dbReference>
<evidence type="ECO:0000256" key="6">
    <source>
        <dbReference type="ARBA" id="ARBA00022801"/>
    </source>
</evidence>
<gene>
    <name evidence="11" type="ORF">QYM36_007970</name>
</gene>
<keyword evidence="6" id="KW-0378">Hydrolase</keyword>
<dbReference type="Gene3D" id="2.60.40.10">
    <property type="entry name" value="Immunoglobulins"/>
    <property type="match status" value="1"/>
</dbReference>
<dbReference type="InterPro" id="IPR036691">
    <property type="entry name" value="Endo/exonu/phosph_ase_sf"/>
</dbReference>
<evidence type="ECO:0000256" key="1">
    <source>
        <dbReference type="ARBA" id="ARBA00004146"/>
    </source>
</evidence>
<evidence type="ECO:0000256" key="9">
    <source>
        <dbReference type="ARBA" id="ARBA00023329"/>
    </source>
</evidence>
<dbReference type="Proteomes" id="UP001187531">
    <property type="component" value="Unassembled WGS sequence"/>
</dbReference>
<dbReference type="SUPFAM" id="SSF56219">
    <property type="entry name" value="DNase I-like"/>
    <property type="match status" value="1"/>
</dbReference>
<evidence type="ECO:0000313" key="12">
    <source>
        <dbReference type="Proteomes" id="UP001187531"/>
    </source>
</evidence>
<sequence length="866" mass="97985">MDIRSLFGSNIEVIAKLGTSLVGSQFHGSQRSLVLLKNGKTYSLAIVAYDDTLLDPVPFLERVFPVATSLVCEIRANEEDKLELAVVQNDFQFVYALQSGDGTNQFAGKLFQAIEESASLSLTADDFNWAVTLKPKIAMDLSVFVTSTTLKNGCVEEAIDALEEAVDALSIQGDVMETTSYPTVAAEPRETLVTQQMSLRKKDFTNTIRLKLFVGTYNVNGKSPTTSLSDWLSCDDEPPDMYAIGFQELDLSKEAYVFMDTPKEEEWLRAVLRGIHPKAKYRKVKLIRLVGIMLIVLVQERFAAYIRGVSAETVGTGFLGKMGNKGGVGVRFELHSTSVCIVNCHLAAHIEECERRNQDYHDICTRMSFPPAKTIKDHDLVFWFGDLNYRLTGIEGLAAKNLLDIANYKDLIMFDQLREQQRIKRAFYGYQEGIPNFRPTYKYDTGTDNWDSSEKNRAPAWTDRILWKADDVDQIVYRSHPSLRISDHKPVSSLFEIPIAVIDIVKYKKIYEEVMKHLDRLENDYLPQIAVSRTDIDFGTVRFLENKSNFLTISNTGQVPVQYKFINKLREESYSKPWLIVEPHTGFLMPGDKAEIQLEIYVDKRTAGKLSTGQDTLQDILVLHLEGGKDLFISVVGSYEPSCFGSSIGALVRLPQPIRDYSAEEVLILEKRHYHGEVDEWHENNRKSILAVPKEMWFLLDELSKRGTEKENLFELPGLGAEISVIRDILDTSMPDNLPGSIHSVGEALLVFLDALPEPVIPVRMYAEAMEASATYLDVKKVVARLPGLHRRVFHHLVAFLRELLVHSLKNKLEARSLATIFGSVLLRDGLHHHKTTTAAYYQSVEKKKAAFLLHFLTAPHWDWTE</sequence>
<evidence type="ECO:0000256" key="4">
    <source>
        <dbReference type="ARBA" id="ARBA00013044"/>
    </source>
</evidence>
<accession>A0AA88IAD4</accession>
<dbReference type="InterPro" id="IPR046985">
    <property type="entry name" value="IP5"/>
</dbReference>